<evidence type="ECO:0000313" key="9">
    <source>
        <dbReference type="Proteomes" id="UP000800035"/>
    </source>
</evidence>
<keyword evidence="9" id="KW-1185">Reference proteome</keyword>
<evidence type="ECO:0000256" key="4">
    <source>
        <dbReference type="ARBA" id="ARBA00023157"/>
    </source>
</evidence>
<comment type="cofactor">
    <cofactor evidence="1">
        <name>Cu(2+)</name>
        <dbReference type="ChEBI" id="CHEBI:29036"/>
    </cofactor>
</comment>
<comment type="domain">
    <text evidence="5">Has a modular structure: an endo-beta-1,4-glucanase catalytic module at the N-terminus, a linker rich in serines and threonines, and a C-terminal carbohydrate-binding module (CBM).</text>
</comment>
<evidence type="ECO:0000313" key="8">
    <source>
        <dbReference type="EMBL" id="KAF1955260.1"/>
    </source>
</evidence>
<dbReference type="GO" id="GO:0030248">
    <property type="term" value="F:cellulose binding"/>
    <property type="evidence" value="ECO:0007669"/>
    <property type="project" value="UniProtKB-UniRule"/>
</dbReference>
<protein>
    <recommendedName>
        <fullName evidence="5">AA9 family lytic polysaccharide monooxygenase</fullName>
        <ecNumber evidence="5">1.14.99.56</ecNumber>
    </recommendedName>
    <alternativeName>
        <fullName evidence="5">Endo-beta-1,4-glucanase</fullName>
    </alternativeName>
    <alternativeName>
        <fullName evidence="5">Glycosyl hydrolase 61 family protein</fullName>
    </alternativeName>
</protein>
<keyword evidence="5" id="KW-0119">Carbohydrate metabolism</keyword>
<feature type="chain" id="PRO_5025609415" description="AA9 family lytic polysaccharide monooxygenase" evidence="6">
    <location>
        <begin position="24"/>
        <end position="256"/>
    </location>
</feature>
<dbReference type="EMBL" id="ML976995">
    <property type="protein sequence ID" value="KAF1955260.1"/>
    <property type="molecule type" value="Genomic_DNA"/>
</dbReference>
<keyword evidence="5" id="KW-0136">Cellulose degradation</keyword>
<dbReference type="InterPro" id="IPR049892">
    <property type="entry name" value="AA9"/>
</dbReference>
<dbReference type="Proteomes" id="UP000800035">
    <property type="component" value="Unassembled WGS sequence"/>
</dbReference>
<evidence type="ECO:0000256" key="3">
    <source>
        <dbReference type="ARBA" id="ARBA00022525"/>
    </source>
</evidence>
<comment type="subcellular location">
    <subcellularLocation>
        <location evidence="2 5">Secreted</location>
    </subcellularLocation>
</comment>
<proteinExistence type="predicted"/>
<dbReference type="InterPro" id="IPR005103">
    <property type="entry name" value="AA9_LPMO"/>
</dbReference>
<comment type="catalytic activity">
    <reaction evidence="5">
        <text>[(1-&gt;4)-beta-D-glucosyl]n+m + reduced acceptor + O2 = 4-dehydro-beta-D-glucosyl-[(1-&gt;4)-beta-D-glucosyl]n-1 + [(1-&gt;4)-beta-D-glucosyl]m + acceptor + H2O.</text>
        <dbReference type="EC" id="1.14.99.56"/>
    </reaction>
</comment>
<dbReference type="AlphaFoldDB" id="A0A6A5TTD2"/>
<evidence type="ECO:0000256" key="5">
    <source>
        <dbReference type="RuleBase" id="RU368122"/>
    </source>
</evidence>
<dbReference type="Gene3D" id="2.70.50.70">
    <property type="match status" value="1"/>
</dbReference>
<keyword evidence="8" id="KW-0378">Hydrolase</keyword>
<dbReference type="OrthoDB" id="4849160at2759"/>
<dbReference type="GO" id="GO:0008810">
    <property type="term" value="F:cellulase activity"/>
    <property type="evidence" value="ECO:0007669"/>
    <property type="project" value="UniProtKB-UniRule"/>
</dbReference>
<name>A0A6A5TTD2_9PLEO</name>
<dbReference type="CDD" id="cd21175">
    <property type="entry name" value="LPMO_AA9"/>
    <property type="match status" value="1"/>
</dbReference>
<dbReference type="GO" id="GO:0005576">
    <property type="term" value="C:extracellular region"/>
    <property type="evidence" value="ECO:0007669"/>
    <property type="project" value="UniProtKB-SubCell"/>
</dbReference>
<organism evidence="8 9">
    <name type="scientific">Byssothecium circinans</name>
    <dbReference type="NCBI Taxonomy" id="147558"/>
    <lineage>
        <taxon>Eukaryota</taxon>
        <taxon>Fungi</taxon>
        <taxon>Dikarya</taxon>
        <taxon>Ascomycota</taxon>
        <taxon>Pezizomycotina</taxon>
        <taxon>Dothideomycetes</taxon>
        <taxon>Pleosporomycetidae</taxon>
        <taxon>Pleosporales</taxon>
        <taxon>Massarineae</taxon>
        <taxon>Massarinaceae</taxon>
        <taxon>Byssothecium</taxon>
    </lineage>
</organism>
<accession>A0A6A5TTD2</accession>
<feature type="signal peptide" evidence="6">
    <location>
        <begin position="1"/>
        <end position="23"/>
    </location>
</feature>
<dbReference type="Pfam" id="PF03443">
    <property type="entry name" value="AA9"/>
    <property type="match status" value="1"/>
</dbReference>
<gene>
    <name evidence="8" type="ORF">CC80DRAFT_517066</name>
</gene>
<dbReference type="GO" id="GO:0030245">
    <property type="term" value="P:cellulose catabolic process"/>
    <property type="evidence" value="ECO:0007669"/>
    <property type="project" value="UniProtKB-UniRule"/>
</dbReference>
<comment type="function">
    <text evidence="5">Lytic polysaccharide monooxygenase (LMPO) that depolymerizes crystalline and amorphous polysaccharides via the oxidation of scissile alpha- or beta-(1-4)-glycosidic bonds, yielding C1 and/or C4 oxidation products. Catalysis by LPMOs requires the reduction of the active-site copper from Cu(II) to Cu(I) by a reducing agent and H(2)O(2) or O(2) as a cosubstrate.</text>
</comment>
<dbReference type="EC" id="1.14.99.56" evidence="5"/>
<evidence type="ECO:0000256" key="2">
    <source>
        <dbReference type="ARBA" id="ARBA00004613"/>
    </source>
</evidence>
<keyword evidence="3 5" id="KW-0964">Secreted</keyword>
<feature type="domain" description="Auxiliary Activity family 9 catalytic" evidence="7">
    <location>
        <begin position="24"/>
        <end position="238"/>
    </location>
</feature>
<reference evidence="8" key="1">
    <citation type="journal article" date="2020" name="Stud. Mycol.">
        <title>101 Dothideomycetes genomes: a test case for predicting lifestyles and emergence of pathogens.</title>
        <authorList>
            <person name="Haridas S."/>
            <person name="Albert R."/>
            <person name="Binder M."/>
            <person name="Bloem J."/>
            <person name="Labutti K."/>
            <person name="Salamov A."/>
            <person name="Andreopoulos B."/>
            <person name="Baker S."/>
            <person name="Barry K."/>
            <person name="Bills G."/>
            <person name="Bluhm B."/>
            <person name="Cannon C."/>
            <person name="Castanera R."/>
            <person name="Culley D."/>
            <person name="Daum C."/>
            <person name="Ezra D."/>
            <person name="Gonzalez J."/>
            <person name="Henrissat B."/>
            <person name="Kuo A."/>
            <person name="Liang C."/>
            <person name="Lipzen A."/>
            <person name="Lutzoni F."/>
            <person name="Magnuson J."/>
            <person name="Mondo S."/>
            <person name="Nolan M."/>
            <person name="Ohm R."/>
            <person name="Pangilinan J."/>
            <person name="Park H.-J."/>
            <person name="Ramirez L."/>
            <person name="Alfaro M."/>
            <person name="Sun H."/>
            <person name="Tritt A."/>
            <person name="Yoshinaga Y."/>
            <person name="Zwiers L.-H."/>
            <person name="Turgeon B."/>
            <person name="Goodwin S."/>
            <person name="Spatafora J."/>
            <person name="Crous P."/>
            <person name="Grigoriev I."/>
        </authorList>
    </citation>
    <scope>NUCLEOTIDE SEQUENCE</scope>
    <source>
        <strain evidence="8">CBS 675.92</strain>
    </source>
</reference>
<dbReference type="PANTHER" id="PTHR33353:SF19">
    <property type="entry name" value="GLYCOSYLHYDROLASE FAMILY 61-8 PROTEIN"/>
    <property type="match status" value="1"/>
</dbReference>
<evidence type="ECO:0000259" key="7">
    <source>
        <dbReference type="Pfam" id="PF03443"/>
    </source>
</evidence>
<keyword evidence="6" id="KW-0732">Signal</keyword>
<evidence type="ECO:0000256" key="6">
    <source>
        <dbReference type="SAM" id="SignalP"/>
    </source>
</evidence>
<keyword evidence="4 5" id="KW-1015">Disulfide bond</keyword>
<evidence type="ECO:0000256" key="1">
    <source>
        <dbReference type="ARBA" id="ARBA00001973"/>
    </source>
</evidence>
<sequence>MLFQFKGKVLALIATLLAHQAAAHGGCLNYTVGDTWYPGYSPYDDPIPQDTAPWMPQRKWVTNDPITSPLNTSLSCNAPGTPARASIPITAGQNITAVYMYWVHTVGPMIAWMAHCDNDDCSTFDSSTAEWFKIGQRGLESGTIELGTWFQKSFSRWDGGPSLWSERVPVGLRRGRYLVRHEVVSLHSANRPQFYAQCAHLDVGNEGVGRVPGREFLVRIPGVWSMDQPEINIDIYAPGVSNSTVYNIPGPPVWTG</sequence>
<keyword evidence="5" id="KW-0624">Polysaccharide degradation</keyword>
<dbReference type="PANTHER" id="PTHR33353">
    <property type="entry name" value="PUTATIVE (AFU_ORTHOLOGUE AFUA_1G12560)-RELATED"/>
    <property type="match status" value="1"/>
</dbReference>